<evidence type="ECO:0000313" key="2">
    <source>
        <dbReference type="EMBL" id="KAF2716542.1"/>
    </source>
</evidence>
<gene>
    <name evidence="2" type="ORF">K431DRAFT_289323</name>
</gene>
<reference evidence="2" key="1">
    <citation type="journal article" date="2020" name="Stud. Mycol.">
        <title>101 Dothideomycetes genomes: a test case for predicting lifestyles and emergence of pathogens.</title>
        <authorList>
            <person name="Haridas S."/>
            <person name="Albert R."/>
            <person name="Binder M."/>
            <person name="Bloem J."/>
            <person name="Labutti K."/>
            <person name="Salamov A."/>
            <person name="Andreopoulos B."/>
            <person name="Baker S."/>
            <person name="Barry K."/>
            <person name="Bills G."/>
            <person name="Bluhm B."/>
            <person name="Cannon C."/>
            <person name="Castanera R."/>
            <person name="Culley D."/>
            <person name="Daum C."/>
            <person name="Ezra D."/>
            <person name="Gonzalez J."/>
            <person name="Henrissat B."/>
            <person name="Kuo A."/>
            <person name="Liang C."/>
            <person name="Lipzen A."/>
            <person name="Lutzoni F."/>
            <person name="Magnuson J."/>
            <person name="Mondo S."/>
            <person name="Nolan M."/>
            <person name="Ohm R."/>
            <person name="Pangilinan J."/>
            <person name="Park H.-J."/>
            <person name="Ramirez L."/>
            <person name="Alfaro M."/>
            <person name="Sun H."/>
            <person name="Tritt A."/>
            <person name="Yoshinaga Y."/>
            <person name="Zwiers L.-H."/>
            <person name="Turgeon B."/>
            <person name="Goodwin S."/>
            <person name="Spatafora J."/>
            <person name="Crous P."/>
            <person name="Grigoriev I."/>
        </authorList>
    </citation>
    <scope>NUCLEOTIDE SEQUENCE</scope>
    <source>
        <strain evidence="2">CBS 116435</strain>
    </source>
</reference>
<dbReference type="Proteomes" id="UP000799441">
    <property type="component" value="Unassembled WGS sequence"/>
</dbReference>
<name>A0A9P4Q1X7_9PEZI</name>
<feature type="transmembrane region" description="Helical" evidence="1">
    <location>
        <begin position="6"/>
        <end position="27"/>
    </location>
</feature>
<dbReference type="SUPFAM" id="SSF53448">
    <property type="entry name" value="Nucleotide-diphospho-sugar transferases"/>
    <property type="match status" value="1"/>
</dbReference>
<keyword evidence="1" id="KW-1133">Transmembrane helix</keyword>
<evidence type="ECO:0000313" key="3">
    <source>
        <dbReference type="Proteomes" id="UP000799441"/>
    </source>
</evidence>
<protein>
    <submittedName>
        <fullName evidence="2">Glycosyltransferase family 8 protein</fullName>
    </submittedName>
</protein>
<dbReference type="InterPro" id="IPR029044">
    <property type="entry name" value="Nucleotide-diphossugar_trans"/>
</dbReference>
<comment type="caution">
    <text evidence="2">The sequence shown here is derived from an EMBL/GenBank/DDBJ whole genome shotgun (WGS) entry which is preliminary data.</text>
</comment>
<organism evidence="2 3">
    <name type="scientific">Polychaeton citri CBS 116435</name>
    <dbReference type="NCBI Taxonomy" id="1314669"/>
    <lineage>
        <taxon>Eukaryota</taxon>
        <taxon>Fungi</taxon>
        <taxon>Dikarya</taxon>
        <taxon>Ascomycota</taxon>
        <taxon>Pezizomycotina</taxon>
        <taxon>Dothideomycetes</taxon>
        <taxon>Dothideomycetidae</taxon>
        <taxon>Capnodiales</taxon>
        <taxon>Capnodiaceae</taxon>
        <taxon>Polychaeton</taxon>
    </lineage>
</organism>
<proteinExistence type="predicted"/>
<dbReference type="PANTHER" id="PTHR11183">
    <property type="entry name" value="GLYCOGENIN SUBFAMILY MEMBER"/>
    <property type="match status" value="1"/>
</dbReference>
<dbReference type="Gene3D" id="3.90.550.10">
    <property type="entry name" value="Spore Coat Polysaccharide Biosynthesis Protein SpsA, Chain A"/>
    <property type="match status" value="1"/>
</dbReference>
<dbReference type="OrthoDB" id="2014201at2759"/>
<dbReference type="EMBL" id="MU003870">
    <property type="protein sequence ID" value="KAF2716542.1"/>
    <property type="molecule type" value="Genomic_DNA"/>
</dbReference>
<evidence type="ECO:0000256" key="1">
    <source>
        <dbReference type="SAM" id="Phobius"/>
    </source>
</evidence>
<dbReference type="InterPro" id="IPR050587">
    <property type="entry name" value="GNT1/Glycosyltrans_8"/>
</dbReference>
<sequence>MLLSRSYGRAVLSIVFLIICYWSVLNLTSWKQPSFMSAAYDNDIDPYAYVFYATNDEYACSVLVNILQLQDKFHTKHRIWVITTSLISDEYLALFQSRNVSVTEQEPPELAEDDVEYYNGCLLKLLAFKMHHIDRQPLRRVIVMDADQLILQNLDHLFTSMNSTDVAAPPAYWLSMDTLSSTLIAINLSDGLWSKVKKAMDGIQANKYDMDIVNDLFGSTAERLPTSYGMLNGHWEDWSLPDWYPRNANQTAEQAGLEAVSVDRQSTTALNATLWLLYAETSVLHFTALGKPWNHKIGDLKKERPYSHPLLAEQFIMWWQSALGICPTI</sequence>
<dbReference type="AlphaFoldDB" id="A0A9P4Q1X7"/>
<keyword evidence="3" id="KW-1185">Reference proteome</keyword>
<keyword evidence="1" id="KW-0812">Transmembrane</keyword>
<keyword evidence="1" id="KW-0472">Membrane</keyword>
<accession>A0A9P4Q1X7</accession>